<sequence>MTNAHDLLNRPLFAKNAFFHKTPFSSQHTPNHHSNATYAHNAPNSPSMGKHTNHATKTPNRHHTGENRAVGKYAKQTTQNYPMQFDTDNKPDPVSFYARYGITLKGKQTNVKCVFHSDKTPSLSINADTGAFYCFGCGASGGDVLDFYQRYHSCDFLTACHELNLSQY</sequence>
<dbReference type="RefSeq" id="WP_407069415.1">
    <property type="nucleotide sequence ID" value="NZ_JBJJXE010000014.1"/>
</dbReference>
<dbReference type="Proteomes" id="UP001624684">
    <property type="component" value="Unassembled WGS sequence"/>
</dbReference>
<comment type="caution">
    <text evidence="6">The sequence shown here is derived from an EMBL/GenBank/DDBJ whole genome shotgun (WGS) entry which is preliminary data.</text>
</comment>
<feature type="compositionally biased region" description="Basic residues" evidence="4">
    <location>
        <begin position="51"/>
        <end position="62"/>
    </location>
</feature>
<dbReference type="EMBL" id="JBJJXE010000014">
    <property type="protein sequence ID" value="MFL1732894.1"/>
    <property type="molecule type" value="Genomic_DNA"/>
</dbReference>
<dbReference type="SMART" id="SM00400">
    <property type="entry name" value="ZnF_CHCC"/>
    <property type="match status" value="1"/>
</dbReference>
<dbReference type="SUPFAM" id="SSF57783">
    <property type="entry name" value="Zinc beta-ribbon"/>
    <property type="match status" value="1"/>
</dbReference>
<organism evidence="6 7">
    <name type="scientific">Moraxella oculi</name>
    <dbReference type="NCBI Taxonomy" id="2940516"/>
    <lineage>
        <taxon>Bacteria</taxon>
        <taxon>Pseudomonadati</taxon>
        <taxon>Pseudomonadota</taxon>
        <taxon>Gammaproteobacteria</taxon>
        <taxon>Moraxellales</taxon>
        <taxon>Moraxellaceae</taxon>
        <taxon>Moraxella</taxon>
    </lineage>
</organism>
<gene>
    <name evidence="6" type="ORF">ACJHVH_07820</name>
</gene>
<name>A0ABW8U7C6_9GAMM</name>
<dbReference type="InterPro" id="IPR050219">
    <property type="entry name" value="DnaG_primase"/>
</dbReference>
<evidence type="ECO:0000313" key="7">
    <source>
        <dbReference type="Proteomes" id="UP001624684"/>
    </source>
</evidence>
<protein>
    <submittedName>
        <fullName evidence="6">CHC2 zinc finger domain-containing protein</fullName>
    </submittedName>
</protein>
<evidence type="ECO:0000256" key="2">
    <source>
        <dbReference type="ARBA" id="ARBA00022771"/>
    </source>
</evidence>
<dbReference type="PANTHER" id="PTHR30313:SF2">
    <property type="entry name" value="DNA PRIMASE"/>
    <property type="match status" value="1"/>
</dbReference>
<dbReference type="InterPro" id="IPR036977">
    <property type="entry name" value="DNA_primase_Znf_CHC2"/>
</dbReference>
<evidence type="ECO:0000313" key="6">
    <source>
        <dbReference type="EMBL" id="MFL1732894.1"/>
    </source>
</evidence>
<evidence type="ECO:0000256" key="1">
    <source>
        <dbReference type="ARBA" id="ARBA00022723"/>
    </source>
</evidence>
<reference evidence="6 7" key="1">
    <citation type="submission" date="2024-11" db="EMBL/GenBank/DDBJ databases">
        <title>First Report of Moraxella oculi in Brazil in an Infectious Bovine Keratoconjunctivitis Outbreak.</title>
        <authorList>
            <person name="Carvalho C.V."/>
            <person name="Domingues R."/>
            <person name="Coutinho C."/>
            <person name="Honorio N.T.B.S."/>
            <person name="Faza D.R.L.R."/>
            <person name="Carvalho W.A."/>
            <person name="Machado A.B.F."/>
            <person name="Martins M.F."/>
            <person name="Gaspar E.B."/>
        </authorList>
    </citation>
    <scope>NUCLEOTIDE SEQUENCE [LARGE SCALE GENOMIC DNA]</scope>
    <source>
        <strain evidence="6 7">2117LE</strain>
    </source>
</reference>
<keyword evidence="1" id="KW-0479">Metal-binding</keyword>
<keyword evidence="3" id="KW-0862">Zinc</keyword>
<dbReference type="PANTHER" id="PTHR30313">
    <property type="entry name" value="DNA PRIMASE"/>
    <property type="match status" value="1"/>
</dbReference>
<keyword evidence="7" id="KW-1185">Reference proteome</keyword>
<evidence type="ECO:0000259" key="5">
    <source>
        <dbReference type="SMART" id="SM00400"/>
    </source>
</evidence>
<feature type="compositionally biased region" description="Polar residues" evidence="4">
    <location>
        <begin position="24"/>
        <end position="47"/>
    </location>
</feature>
<feature type="domain" description="Zinc finger CHC2-type" evidence="5">
    <location>
        <begin position="113"/>
        <end position="164"/>
    </location>
</feature>
<dbReference type="Pfam" id="PF01807">
    <property type="entry name" value="Zn_ribbon_DnaG"/>
    <property type="match status" value="1"/>
</dbReference>
<dbReference type="Gene3D" id="3.90.580.10">
    <property type="entry name" value="Zinc finger, CHC2-type domain"/>
    <property type="match status" value="1"/>
</dbReference>
<evidence type="ECO:0000256" key="3">
    <source>
        <dbReference type="ARBA" id="ARBA00022833"/>
    </source>
</evidence>
<feature type="region of interest" description="Disordered" evidence="4">
    <location>
        <begin position="24"/>
        <end position="68"/>
    </location>
</feature>
<evidence type="ECO:0000256" key="4">
    <source>
        <dbReference type="SAM" id="MobiDB-lite"/>
    </source>
</evidence>
<proteinExistence type="predicted"/>
<accession>A0ABW8U7C6</accession>
<keyword evidence="2" id="KW-0863">Zinc-finger</keyword>
<dbReference type="InterPro" id="IPR002694">
    <property type="entry name" value="Znf_CHC2"/>
</dbReference>